<organism evidence="27 28">
    <name type="scientific">Magallana gigas</name>
    <name type="common">Pacific oyster</name>
    <name type="synonym">Crassostrea gigas</name>
    <dbReference type="NCBI Taxonomy" id="29159"/>
    <lineage>
        <taxon>Eukaryota</taxon>
        <taxon>Metazoa</taxon>
        <taxon>Spiralia</taxon>
        <taxon>Lophotrochozoa</taxon>
        <taxon>Mollusca</taxon>
        <taxon>Bivalvia</taxon>
        <taxon>Autobranchia</taxon>
        <taxon>Pteriomorphia</taxon>
        <taxon>Ostreida</taxon>
        <taxon>Ostreoidea</taxon>
        <taxon>Ostreidae</taxon>
        <taxon>Magallana</taxon>
    </lineage>
</organism>
<evidence type="ECO:0000256" key="24">
    <source>
        <dbReference type="SAM" id="MobiDB-lite"/>
    </source>
</evidence>
<keyword evidence="15 25" id="KW-0472">Membrane</keyword>
<dbReference type="Gene3D" id="3.30.70.1230">
    <property type="entry name" value="Nucleotide cyclase"/>
    <property type="match status" value="2"/>
</dbReference>
<evidence type="ECO:0000259" key="26">
    <source>
        <dbReference type="PROSITE" id="PS50125"/>
    </source>
</evidence>
<evidence type="ECO:0000256" key="22">
    <source>
        <dbReference type="ARBA" id="ARBA00081427"/>
    </source>
</evidence>
<dbReference type="InterPro" id="IPR001054">
    <property type="entry name" value="A/G_cyclase"/>
</dbReference>
<feature type="domain" description="Guanylate cyclase" evidence="26">
    <location>
        <begin position="937"/>
        <end position="1077"/>
    </location>
</feature>
<keyword evidence="10" id="KW-0547">Nucleotide-binding</keyword>
<evidence type="ECO:0000256" key="23">
    <source>
        <dbReference type="RuleBase" id="RU000405"/>
    </source>
</evidence>
<comment type="similarity">
    <text evidence="23">Belongs to the adenylyl cyclase class-4/guanylyl cyclase family.</text>
</comment>
<evidence type="ECO:0000256" key="11">
    <source>
        <dbReference type="ARBA" id="ARBA00022840"/>
    </source>
</evidence>
<evidence type="ECO:0000256" key="4">
    <source>
        <dbReference type="ARBA" id="ARBA00004651"/>
    </source>
</evidence>
<keyword evidence="11" id="KW-0067">ATP-binding</keyword>
<evidence type="ECO:0000256" key="25">
    <source>
        <dbReference type="SAM" id="Phobius"/>
    </source>
</evidence>
<dbReference type="EnsemblMetazoa" id="G27428.1">
    <property type="protein sequence ID" value="G27428.1:cds"/>
    <property type="gene ID" value="G27428"/>
</dbReference>
<evidence type="ECO:0000256" key="12">
    <source>
        <dbReference type="ARBA" id="ARBA00022842"/>
    </source>
</evidence>
<keyword evidence="6" id="KW-1003">Cell membrane</keyword>
<keyword evidence="12" id="KW-0460">Magnesium</keyword>
<feature type="transmembrane region" description="Helical" evidence="25">
    <location>
        <begin position="856"/>
        <end position="874"/>
    </location>
</feature>
<feature type="transmembrane region" description="Helical" evidence="25">
    <location>
        <begin position="788"/>
        <end position="805"/>
    </location>
</feature>
<dbReference type="SUPFAM" id="SSF55073">
    <property type="entry name" value="Nucleotide cyclase"/>
    <property type="match status" value="2"/>
</dbReference>
<keyword evidence="13 25" id="KW-1133">Transmembrane helix</keyword>
<dbReference type="Proteomes" id="UP000005408">
    <property type="component" value="Unassembled WGS sequence"/>
</dbReference>
<dbReference type="Pfam" id="PF00211">
    <property type="entry name" value="Guanylate_cyc"/>
    <property type="match status" value="2"/>
</dbReference>
<dbReference type="FunFam" id="3.30.70.1230:FF:000008">
    <property type="entry name" value="Adenylate cyclase type 9"/>
    <property type="match status" value="1"/>
</dbReference>
<dbReference type="GO" id="GO:0046872">
    <property type="term" value="F:metal ion binding"/>
    <property type="evidence" value="ECO:0007669"/>
    <property type="project" value="UniProtKB-KW"/>
</dbReference>
<evidence type="ECO:0000256" key="5">
    <source>
        <dbReference type="ARBA" id="ARBA00012201"/>
    </source>
</evidence>
<evidence type="ECO:0000256" key="21">
    <source>
        <dbReference type="ARBA" id="ARBA00081232"/>
    </source>
</evidence>
<feature type="compositionally biased region" description="Acidic residues" evidence="24">
    <location>
        <begin position="579"/>
        <end position="588"/>
    </location>
</feature>
<dbReference type="PANTHER" id="PTHR45627">
    <property type="entry name" value="ADENYLATE CYCLASE TYPE 1"/>
    <property type="match status" value="1"/>
</dbReference>
<evidence type="ECO:0000256" key="16">
    <source>
        <dbReference type="ARBA" id="ARBA00023180"/>
    </source>
</evidence>
<evidence type="ECO:0000313" key="27">
    <source>
        <dbReference type="EnsemblMetazoa" id="G27428.1:cds"/>
    </source>
</evidence>
<feature type="region of interest" description="Disordered" evidence="24">
    <location>
        <begin position="260"/>
        <end position="286"/>
    </location>
</feature>
<feature type="transmembrane region" description="Helical" evidence="25">
    <location>
        <begin position="194"/>
        <end position="215"/>
    </location>
</feature>
<evidence type="ECO:0000256" key="10">
    <source>
        <dbReference type="ARBA" id="ARBA00022741"/>
    </source>
</evidence>
<keyword evidence="16" id="KW-0325">Glycoprotein</keyword>
<evidence type="ECO:0000313" key="28">
    <source>
        <dbReference type="Proteomes" id="UP000005408"/>
    </source>
</evidence>
<keyword evidence="9" id="KW-0677">Repeat</keyword>
<evidence type="ECO:0000256" key="15">
    <source>
        <dbReference type="ARBA" id="ARBA00023136"/>
    </source>
</evidence>
<evidence type="ECO:0000256" key="9">
    <source>
        <dbReference type="ARBA" id="ARBA00022737"/>
    </source>
</evidence>
<feature type="transmembrane region" description="Helical" evidence="25">
    <location>
        <begin position="657"/>
        <end position="679"/>
    </location>
</feature>
<feature type="transmembrane region" description="Helical" evidence="25">
    <location>
        <begin position="728"/>
        <end position="749"/>
    </location>
</feature>
<accession>A0A8W8LAS6</accession>
<comment type="catalytic activity">
    <reaction evidence="1">
        <text>ATP = 3',5'-cyclic AMP + diphosphate</text>
        <dbReference type="Rhea" id="RHEA:15389"/>
        <dbReference type="ChEBI" id="CHEBI:30616"/>
        <dbReference type="ChEBI" id="CHEBI:33019"/>
        <dbReference type="ChEBI" id="CHEBI:58165"/>
        <dbReference type="EC" id="4.6.1.1"/>
    </reaction>
</comment>
<keyword evidence="18 23" id="KW-0456">Lyase</keyword>
<dbReference type="CDD" id="cd07302">
    <property type="entry name" value="CHD"/>
    <property type="match status" value="2"/>
</dbReference>
<evidence type="ECO:0000256" key="6">
    <source>
        <dbReference type="ARBA" id="ARBA00022475"/>
    </source>
</evidence>
<comment type="cofactor">
    <cofactor evidence="2">
        <name>Mn(2+)</name>
        <dbReference type="ChEBI" id="CHEBI:29035"/>
    </cofactor>
</comment>
<feature type="transmembrane region" description="Helical" evidence="25">
    <location>
        <begin position="111"/>
        <end position="132"/>
    </location>
</feature>
<feature type="region of interest" description="Disordered" evidence="24">
    <location>
        <begin position="508"/>
        <end position="593"/>
    </location>
</feature>
<dbReference type="PANTHER" id="PTHR45627:SF8">
    <property type="entry name" value="ADENYLATE CYCLASE TYPE 9"/>
    <property type="match status" value="1"/>
</dbReference>
<feature type="transmembrane region" description="Helical" evidence="25">
    <location>
        <begin position="685"/>
        <end position="707"/>
    </location>
</feature>
<dbReference type="GO" id="GO:0005886">
    <property type="term" value="C:plasma membrane"/>
    <property type="evidence" value="ECO:0007669"/>
    <property type="project" value="UniProtKB-SubCell"/>
</dbReference>
<feature type="compositionally biased region" description="Basic and acidic residues" evidence="24">
    <location>
        <begin position="524"/>
        <end position="543"/>
    </location>
</feature>
<protein>
    <recommendedName>
        <fullName evidence="19">Adenylate cyclase type 9</fullName>
        <ecNumber evidence="5">4.6.1.1</ecNumber>
    </recommendedName>
    <alternativeName>
        <fullName evidence="22">ATP pyrophosphate-lyase 9</fullName>
    </alternativeName>
    <alternativeName>
        <fullName evidence="20">Adenylate cyclase type IX</fullName>
    </alternativeName>
    <alternativeName>
        <fullName evidence="21">Adenylyl cyclase 9</fullName>
    </alternativeName>
</protein>
<keyword evidence="8" id="KW-0479">Metal-binding</keyword>
<evidence type="ECO:0000256" key="2">
    <source>
        <dbReference type="ARBA" id="ARBA00001936"/>
    </source>
</evidence>
<feature type="domain" description="Guanylate cyclase" evidence="26">
    <location>
        <begin position="306"/>
        <end position="433"/>
    </location>
</feature>
<sequence length="1130" mass="128775">MASNGNTKGGDNLYLSTMDTIDPKTVCVDLEMEENELNESDKQACGKWPILFERASGSWWNPKFDSPILEREQWEKSFPQTCRRFRAILCIILGSCLAWSVFFGIRQDAYWRFYLLTSIVLSVLLCGGINVAQFLYSNSLVSTVGTFTASIEILFMMYTVIPMPLFLSIGLGVTHSIIYEVLVAVRNDYMQQPIFIIGKTFLHLCVHVMGIHIFLMSQVGQRSTFWKIGQSVLAQRELKNEKRLKEKMIHSLMPPSVAQEVMASRQDKEQNPDEESRSKKRNSKSKNVKGEIIFRPFNMNTMDNVSILFADIVGFTKMSSNKTAAHLVGLLNDLFGRFDTLCTNSGCEKISTLGDCYYCVSGCPQPKEDHATCCISMGLGMITAIKEFDKENNESVNMRVGVHTGTVLCGIVGRQRFKFDVWSNDVTLANTMESSGLPGKVHISEASLSFLNKEDYDVEEGPDVQDNRTYKVLIEEYDTSKSTYAVRHTEEQKVIKTYFINGYKNQMADEDSKENDPSSSNQQEEDHGSTEHAEGNPEDVDKTTKKHRLSNHYESKASDANGITQNLLGRKRSASDVSLEQDNEEDTRDSEHGKYMNDKQIINLINEDRTNQEFFYRPPINILTLAFTNAEMETDYRDHYLEDTKNQNTVSSPRYQALLEIIISFVVFCITSVCCFLIFERQLPWILVFIISLILEVLCMIQAFTDVKYRERKVDSCPSCSHLMSGWYFRNLMGAMVTSIPVVAVYSNLSCEIAMNKLSQDYFFCYCIVMALLHYCNFTMISSWIKSIVASLAGVVILVLLYVQLCMFETAPENNPLTNGSFGYSNTTDITITKFVTVMDTGATVLPPLFSGDHPLKFEIILDIVLLLVLIFFLNREFEISYRLSYHGDKQASANKQQMQLNKEQADWLLHNIIPKHVSEQLKGENCQYSKNHKDVGVIFAAIVNFNEFYDESYEGGREYLRVLNELVSDYEDLLNQHRFKDVEKIKTITSTFMAASGLNTQSRMANKHPSAHLFALMEFSIEMQEVVKRFNESLFNFDFILNIGYNHGEVTAGVIGTTKLLYDIWGDTVNISSRMYSTGVKDRIQVPEASLQLLEEMFEFEYRGTIQVKGKGDMKTYLLKGKKEGAYWE</sequence>
<evidence type="ECO:0000256" key="14">
    <source>
        <dbReference type="ARBA" id="ARBA00022998"/>
    </source>
</evidence>
<feature type="transmembrane region" description="Helical" evidence="25">
    <location>
        <begin position="761"/>
        <end position="781"/>
    </location>
</feature>
<evidence type="ECO:0000256" key="13">
    <source>
        <dbReference type="ARBA" id="ARBA00022989"/>
    </source>
</evidence>
<dbReference type="GO" id="GO:0006171">
    <property type="term" value="P:cAMP biosynthetic process"/>
    <property type="evidence" value="ECO:0007669"/>
    <property type="project" value="UniProtKB-KW"/>
</dbReference>
<proteinExistence type="inferred from homology"/>
<dbReference type="FunFam" id="3.30.70.1230:FF:000014">
    <property type="entry name" value="adenylate cyclase type 9"/>
    <property type="match status" value="1"/>
</dbReference>
<dbReference type="PROSITE" id="PS50125">
    <property type="entry name" value="GUANYLATE_CYCLASE_2"/>
    <property type="match status" value="2"/>
</dbReference>
<dbReference type="GO" id="GO:0005524">
    <property type="term" value="F:ATP binding"/>
    <property type="evidence" value="ECO:0007669"/>
    <property type="project" value="UniProtKB-KW"/>
</dbReference>
<reference evidence="27" key="1">
    <citation type="submission" date="2022-08" db="UniProtKB">
        <authorList>
            <consortium name="EnsemblMetazoa"/>
        </authorList>
    </citation>
    <scope>IDENTIFICATION</scope>
    <source>
        <strain evidence="27">05x7-T-G4-1.051#20</strain>
    </source>
</reference>
<dbReference type="AlphaFoldDB" id="A0A8W8LAS6"/>
<evidence type="ECO:0000256" key="8">
    <source>
        <dbReference type="ARBA" id="ARBA00022723"/>
    </source>
</evidence>
<comment type="cofactor">
    <cofactor evidence="3">
        <name>Mg(2+)</name>
        <dbReference type="ChEBI" id="CHEBI:18420"/>
    </cofactor>
</comment>
<name>A0A8W8LAS6_MAGGI</name>
<keyword evidence="14" id="KW-0115">cAMP biosynthesis</keyword>
<keyword evidence="17" id="KW-0464">Manganese</keyword>
<dbReference type="GO" id="GO:0007189">
    <property type="term" value="P:adenylate cyclase-activating G protein-coupled receptor signaling pathway"/>
    <property type="evidence" value="ECO:0007669"/>
    <property type="project" value="TreeGrafter"/>
</dbReference>
<evidence type="ECO:0000256" key="18">
    <source>
        <dbReference type="ARBA" id="ARBA00023239"/>
    </source>
</evidence>
<dbReference type="SMART" id="SM00044">
    <property type="entry name" value="CYCc"/>
    <property type="match status" value="2"/>
</dbReference>
<dbReference type="InterPro" id="IPR018297">
    <property type="entry name" value="A/G_cyclase_CS"/>
</dbReference>
<keyword evidence="7 25" id="KW-0812">Transmembrane</keyword>
<evidence type="ECO:0000256" key="17">
    <source>
        <dbReference type="ARBA" id="ARBA00023211"/>
    </source>
</evidence>
<dbReference type="PROSITE" id="PS00452">
    <property type="entry name" value="GUANYLATE_CYCLASE_1"/>
    <property type="match status" value="1"/>
</dbReference>
<dbReference type="GO" id="GO:0035556">
    <property type="term" value="P:intracellular signal transduction"/>
    <property type="evidence" value="ECO:0007669"/>
    <property type="project" value="InterPro"/>
</dbReference>
<evidence type="ECO:0000256" key="20">
    <source>
        <dbReference type="ARBA" id="ARBA00081225"/>
    </source>
</evidence>
<keyword evidence="28" id="KW-1185">Reference proteome</keyword>
<evidence type="ECO:0000256" key="1">
    <source>
        <dbReference type="ARBA" id="ARBA00001593"/>
    </source>
</evidence>
<evidence type="ECO:0000256" key="3">
    <source>
        <dbReference type="ARBA" id="ARBA00001946"/>
    </source>
</evidence>
<dbReference type="EC" id="4.6.1.1" evidence="5"/>
<feature type="compositionally biased region" description="Basic and acidic residues" evidence="24">
    <location>
        <begin position="265"/>
        <end position="277"/>
    </location>
</feature>
<dbReference type="InterPro" id="IPR029787">
    <property type="entry name" value="Nucleotide_cyclase"/>
</dbReference>
<comment type="subcellular location">
    <subcellularLocation>
        <location evidence="4">Cell membrane</location>
        <topology evidence="4">Multi-pass membrane protein</topology>
    </subcellularLocation>
</comment>
<evidence type="ECO:0000256" key="19">
    <source>
        <dbReference type="ARBA" id="ARBA00070496"/>
    </source>
</evidence>
<evidence type="ECO:0000256" key="7">
    <source>
        <dbReference type="ARBA" id="ARBA00022692"/>
    </source>
</evidence>
<feature type="transmembrane region" description="Helical" evidence="25">
    <location>
        <begin position="85"/>
        <end position="105"/>
    </location>
</feature>
<dbReference type="GO" id="GO:0004016">
    <property type="term" value="F:adenylate cyclase activity"/>
    <property type="evidence" value="ECO:0007669"/>
    <property type="project" value="UniProtKB-EC"/>
</dbReference>